<gene>
    <name evidence="1" type="ORF">CTM58_09300</name>
</gene>
<proteinExistence type="predicted"/>
<dbReference type="AlphaFoldDB" id="A0A2M8TWG5"/>
<name>A0A2M8TWG5_PREIN</name>
<dbReference type="RefSeq" id="WP_100371024.1">
    <property type="nucleotide sequence ID" value="NZ_PENG01000001.1"/>
</dbReference>
<dbReference type="EMBL" id="PENG01000001">
    <property type="protein sequence ID" value="PJI28250.1"/>
    <property type="molecule type" value="Genomic_DNA"/>
</dbReference>
<dbReference type="Proteomes" id="UP000229884">
    <property type="component" value="Unassembled WGS sequence"/>
</dbReference>
<protein>
    <submittedName>
        <fullName evidence="1">Uncharacterized protein</fullName>
    </submittedName>
</protein>
<reference evidence="1 2" key="1">
    <citation type="submission" date="2017-11" db="EMBL/GenBank/DDBJ databases">
        <title>Genome sequencing of Prevotella intermedia KCOM 2832.</title>
        <authorList>
            <person name="Kook J.-K."/>
            <person name="Park S.-N."/>
            <person name="Lim Y.K."/>
        </authorList>
    </citation>
    <scope>NUCLEOTIDE SEQUENCE [LARGE SCALE GENOMIC DNA]</scope>
    <source>
        <strain evidence="1 2">KCOM 2832</strain>
    </source>
</reference>
<evidence type="ECO:0000313" key="2">
    <source>
        <dbReference type="Proteomes" id="UP000229884"/>
    </source>
</evidence>
<accession>A0A2M8TWG5</accession>
<sequence>MKTNNNSAHSPKNKFYGTIYQAGISGSGDTLSLSSNDLEALKGWLEKEAKGKAAQIIIKENKAAYPLFDWKEIENYEINK</sequence>
<organism evidence="1 2">
    <name type="scientific">Prevotella intermedia</name>
    <dbReference type="NCBI Taxonomy" id="28131"/>
    <lineage>
        <taxon>Bacteria</taxon>
        <taxon>Pseudomonadati</taxon>
        <taxon>Bacteroidota</taxon>
        <taxon>Bacteroidia</taxon>
        <taxon>Bacteroidales</taxon>
        <taxon>Prevotellaceae</taxon>
        <taxon>Prevotella</taxon>
    </lineage>
</organism>
<evidence type="ECO:0000313" key="1">
    <source>
        <dbReference type="EMBL" id="PJI28250.1"/>
    </source>
</evidence>
<comment type="caution">
    <text evidence="1">The sequence shown here is derived from an EMBL/GenBank/DDBJ whole genome shotgun (WGS) entry which is preliminary data.</text>
</comment>